<reference evidence="3" key="1">
    <citation type="submission" date="2005-09" db="EMBL/GenBank/DDBJ databases">
        <title>Annotation of the Aspergillus terreus NIH2624 genome.</title>
        <authorList>
            <person name="Birren B.W."/>
            <person name="Lander E.S."/>
            <person name="Galagan J.E."/>
            <person name="Nusbaum C."/>
            <person name="Devon K."/>
            <person name="Henn M."/>
            <person name="Ma L.-J."/>
            <person name="Jaffe D.B."/>
            <person name="Butler J."/>
            <person name="Alvarez P."/>
            <person name="Gnerre S."/>
            <person name="Grabherr M."/>
            <person name="Kleber M."/>
            <person name="Mauceli E.W."/>
            <person name="Brockman W."/>
            <person name="Rounsley S."/>
            <person name="Young S.K."/>
            <person name="LaButti K."/>
            <person name="Pushparaj V."/>
            <person name="DeCaprio D."/>
            <person name="Crawford M."/>
            <person name="Koehrsen M."/>
            <person name="Engels R."/>
            <person name="Montgomery P."/>
            <person name="Pearson M."/>
            <person name="Howarth C."/>
            <person name="Larson L."/>
            <person name="Luoma S."/>
            <person name="White J."/>
            <person name="Alvarado L."/>
            <person name="Kodira C.D."/>
            <person name="Zeng Q."/>
            <person name="Oleary S."/>
            <person name="Yandava C."/>
            <person name="Denning D.W."/>
            <person name="Nierman W.C."/>
            <person name="Milne T."/>
            <person name="Madden K."/>
        </authorList>
    </citation>
    <scope>NUCLEOTIDE SEQUENCE [LARGE SCALE GENOMIC DNA]</scope>
    <source>
        <strain evidence="3">NIH 2624 / FGSC A1156</strain>
    </source>
</reference>
<protein>
    <recommendedName>
        <fullName evidence="1">DUF6594 domain-containing protein</fullName>
    </recommendedName>
</protein>
<dbReference type="RefSeq" id="XP_001216674.1">
    <property type="nucleotide sequence ID" value="XM_001216674.1"/>
</dbReference>
<dbReference type="PANTHER" id="PTHR34502:SF5">
    <property type="entry name" value="DUF6594 DOMAIN-CONTAINING PROTEIN"/>
    <property type="match status" value="1"/>
</dbReference>
<dbReference type="Proteomes" id="UP000007963">
    <property type="component" value="Unassembled WGS sequence"/>
</dbReference>
<dbReference type="OrthoDB" id="3533814at2759"/>
<dbReference type="STRING" id="341663.Q0CE31"/>
<dbReference type="HOGENOM" id="CLU_2084378_0_0_1"/>
<dbReference type="PANTHER" id="PTHR34502">
    <property type="entry name" value="DUF6594 DOMAIN-CONTAINING PROTEIN-RELATED"/>
    <property type="match status" value="1"/>
</dbReference>
<dbReference type="EMBL" id="CH476605">
    <property type="protein sequence ID" value="EAU31226.1"/>
    <property type="molecule type" value="Genomic_DNA"/>
</dbReference>
<organism evidence="2 3">
    <name type="scientific">Aspergillus terreus (strain NIH 2624 / FGSC A1156)</name>
    <dbReference type="NCBI Taxonomy" id="341663"/>
    <lineage>
        <taxon>Eukaryota</taxon>
        <taxon>Fungi</taxon>
        <taxon>Dikarya</taxon>
        <taxon>Ascomycota</taxon>
        <taxon>Pezizomycotina</taxon>
        <taxon>Eurotiomycetes</taxon>
        <taxon>Eurotiomycetidae</taxon>
        <taxon>Eurotiales</taxon>
        <taxon>Aspergillaceae</taxon>
        <taxon>Aspergillus</taxon>
        <taxon>Aspergillus subgen. Circumdati</taxon>
    </lineage>
</organism>
<dbReference type="InterPro" id="IPR046529">
    <property type="entry name" value="DUF6594"/>
</dbReference>
<accession>Q0CE31</accession>
<name>Q0CE31_ASPTN</name>
<dbReference type="VEuPathDB" id="FungiDB:ATEG_08053"/>
<evidence type="ECO:0000259" key="1">
    <source>
        <dbReference type="Pfam" id="PF20237"/>
    </source>
</evidence>
<evidence type="ECO:0000313" key="2">
    <source>
        <dbReference type="EMBL" id="EAU31226.1"/>
    </source>
</evidence>
<dbReference type="AlphaFoldDB" id="Q0CE31"/>
<evidence type="ECO:0000313" key="3">
    <source>
        <dbReference type="Proteomes" id="UP000007963"/>
    </source>
</evidence>
<sequence length="117" mass="13685">MATTPAKLEGYDKLAALLSSDPGLQYFRRFATLNTKNLLYYQAQIANLEDDLNNIIVEDKALCDRYEGKKNYPFSVFHLENSLRDDDANQWKKFLELRELLSKYSTCPRQSRRKQAE</sequence>
<dbReference type="GeneID" id="4353395"/>
<feature type="domain" description="DUF6594" evidence="1">
    <location>
        <begin position="11"/>
        <end position="112"/>
    </location>
</feature>
<dbReference type="Pfam" id="PF20237">
    <property type="entry name" value="DUF6594"/>
    <property type="match status" value="1"/>
</dbReference>
<proteinExistence type="predicted"/>
<gene>
    <name evidence="2" type="ORF">ATEG_08053</name>
</gene>